<organism evidence="1 2">
    <name type="scientific">Trapa natans</name>
    <name type="common">Water chestnut</name>
    <dbReference type="NCBI Taxonomy" id="22666"/>
    <lineage>
        <taxon>Eukaryota</taxon>
        <taxon>Viridiplantae</taxon>
        <taxon>Streptophyta</taxon>
        <taxon>Embryophyta</taxon>
        <taxon>Tracheophyta</taxon>
        <taxon>Spermatophyta</taxon>
        <taxon>Magnoliopsida</taxon>
        <taxon>eudicotyledons</taxon>
        <taxon>Gunneridae</taxon>
        <taxon>Pentapetalae</taxon>
        <taxon>rosids</taxon>
        <taxon>malvids</taxon>
        <taxon>Myrtales</taxon>
        <taxon>Lythraceae</taxon>
        <taxon>Trapa</taxon>
    </lineage>
</organism>
<protein>
    <submittedName>
        <fullName evidence="1">Uncharacterized protein</fullName>
    </submittedName>
</protein>
<accession>A0AAN7KKY9</accession>
<reference evidence="1 2" key="1">
    <citation type="journal article" date="2023" name="Hortic Res">
        <title>Pangenome of water caltrop reveals structural variations and asymmetric subgenome divergence after allopolyploidization.</title>
        <authorList>
            <person name="Zhang X."/>
            <person name="Chen Y."/>
            <person name="Wang L."/>
            <person name="Yuan Y."/>
            <person name="Fang M."/>
            <person name="Shi L."/>
            <person name="Lu R."/>
            <person name="Comes H.P."/>
            <person name="Ma Y."/>
            <person name="Chen Y."/>
            <person name="Huang G."/>
            <person name="Zhou Y."/>
            <person name="Zheng Z."/>
            <person name="Qiu Y."/>
        </authorList>
    </citation>
    <scope>NUCLEOTIDE SEQUENCE [LARGE SCALE GENOMIC DNA]</scope>
    <source>
        <strain evidence="1">F231</strain>
    </source>
</reference>
<dbReference type="Proteomes" id="UP001346149">
    <property type="component" value="Unassembled WGS sequence"/>
</dbReference>
<comment type="caution">
    <text evidence="1">The sequence shown here is derived from an EMBL/GenBank/DDBJ whole genome shotgun (WGS) entry which is preliminary data.</text>
</comment>
<proteinExistence type="predicted"/>
<evidence type="ECO:0000313" key="2">
    <source>
        <dbReference type="Proteomes" id="UP001346149"/>
    </source>
</evidence>
<dbReference type="AlphaFoldDB" id="A0AAN7KKY9"/>
<name>A0AAN7KKY9_TRANT</name>
<evidence type="ECO:0000313" key="1">
    <source>
        <dbReference type="EMBL" id="KAK4769076.1"/>
    </source>
</evidence>
<keyword evidence="2" id="KW-1185">Reference proteome</keyword>
<dbReference type="EMBL" id="JAXQNO010000021">
    <property type="protein sequence ID" value="KAK4769076.1"/>
    <property type="molecule type" value="Genomic_DNA"/>
</dbReference>
<gene>
    <name evidence="1" type="ORF">SAY86_027226</name>
</gene>
<sequence>MAGPPPGIRIASGPLQYHGAGNQFSPVLQVRGLCLFLKMEYRSHVSPTHQEMEKEGEKRGGIFICEGDHKNTGGCAEPEALTEGRGAILARTSHHLLIHPHQKYSKPDLLLGLLIDYRREFSWLV</sequence>